<name>A0A0K9PQM8_ZOSMR</name>
<protein>
    <submittedName>
        <fullName evidence="1">Uncharacterized protein</fullName>
    </submittedName>
</protein>
<dbReference type="Proteomes" id="UP000036987">
    <property type="component" value="Unassembled WGS sequence"/>
</dbReference>
<dbReference type="AlphaFoldDB" id="A0A0K9PQM8"/>
<comment type="caution">
    <text evidence="1">The sequence shown here is derived from an EMBL/GenBank/DDBJ whole genome shotgun (WGS) entry which is preliminary data.</text>
</comment>
<sequence>MVILIVPVIVAAIAAPPATVLVVSLATDIVYFLGEQEKENFKFIWKHFRKFTKDKLFDSEKITVDMKEMKEEVELLFATLEMISHDLYNVNAM</sequence>
<keyword evidence="2" id="KW-1185">Reference proteome</keyword>
<gene>
    <name evidence="1" type="ORF">ZOSMA_184G00050</name>
</gene>
<organism evidence="1 2">
    <name type="scientific">Zostera marina</name>
    <name type="common">Eelgrass</name>
    <dbReference type="NCBI Taxonomy" id="29655"/>
    <lineage>
        <taxon>Eukaryota</taxon>
        <taxon>Viridiplantae</taxon>
        <taxon>Streptophyta</taxon>
        <taxon>Embryophyta</taxon>
        <taxon>Tracheophyta</taxon>
        <taxon>Spermatophyta</taxon>
        <taxon>Magnoliopsida</taxon>
        <taxon>Liliopsida</taxon>
        <taxon>Zosteraceae</taxon>
        <taxon>Zostera</taxon>
    </lineage>
</organism>
<accession>A0A0K9PQM8</accession>
<evidence type="ECO:0000313" key="2">
    <source>
        <dbReference type="Proteomes" id="UP000036987"/>
    </source>
</evidence>
<proteinExistence type="predicted"/>
<dbReference type="EMBL" id="LFYR01000682">
    <property type="protein sequence ID" value="KMZ71254.1"/>
    <property type="molecule type" value="Genomic_DNA"/>
</dbReference>
<evidence type="ECO:0000313" key="1">
    <source>
        <dbReference type="EMBL" id="KMZ71254.1"/>
    </source>
</evidence>
<reference evidence="2" key="1">
    <citation type="journal article" date="2016" name="Nature">
        <title>The genome of the seagrass Zostera marina reveals angiosperm adaptation to the sea.</title>
        <authorList>
            <person name="Olsen J.L."/>
            <person name="Rouze P."/>
            <person name="Verhelst B."/>
            <person name="Lin Y.-C."/>
            <person name="Bayer T."/>
            <person name="Collen J."/>
            <person name="Dattolo E."/>
            <person name="De Paoli E."/>
            <person name="Dittami S."/>
            <person name="Maumus F."/>
            <person name="Michel G."/>
            <person name="Kersting A."/>
            <person name="Lauritano C."/>
            <person name="Lohaus R."/>
            <person name="Toepel M."/>
            <person name="Tonon T."/>
            <person name="Vanneste K."/>
            <person name="Amirebrahimi M."/>
            <person name="Brakel J."/>
            <person name="Bostroem C."/>
            <person name="Chovatia M."/>
            <person name="Grimwood J."/>
            <person name="Jenkins J.W."/>
            <person name="Jueterbock A."/>
            <person name="Mraz A."/>
            <person name="Stam W.T."/>
            <person name="Tice H."/>
            <person name="Bornberg-Bauer E."/>
            <person name="Green P.J."/>
            <person name="Pearson G.A."/>
            <person name="Procaccini G."/>
            <person name="Duarte C.M."/>
            <person name="Schmutz J."/>
            <person name="Reusch T.B.H."/>
            <person name="Van de Peer Y."/>
        </authorList>
    </citation>
    <scope>NUCLEOTIDE SEQUENCE [LARGE SCALE GENOMIC DNA]</scope>
    <source>
        <strain evidence="2">cv. Finnish</strain>
    </source>
</reference>